<comment type="caution">
    <text evidence="1">The sequence shown here is derived from an EMBL/GenBank/DDBJ whole genome shotgun (WGS) entry which is preliminary data.</text>
</comment>
<sequence length="63" mass="7069">MSQNDDGNWVCAIHIVDTDESWDIRESELVSTAKFMNRSDFYDENDAASVEVDPVMGEGKLKG</sequence>
<reference evidence="1 2" key="1">
    <citation type="submission" date="2019-02" db="EMBL/GenBank/DDBJ databases">
        <title>Marinobacter halodurans sp. nov., a marine bacterium isolated from sea tidal flat.</title>
        <authorList>
            <person name="Yoo Y."/>
            <person name="Lee D.W."/>
            <person name="Kim B.S."/>
            <person name="Kim J.-J."/>
        </authorList>
    </citation>
    <scope>NUCLEOTIDE SEQUENCE [LARGE SCALE GENOMIC DNA]</scope>
    <source>
        <strain evidence="1 2">YJ-S3-2</strain>
    </source>
</reference>
<organism evidence="1 2">
    <name type="scientific">Marinobacter halodurans</name>
    <dbReference type="NCBI Taxonomy" id="2528979"/>
    <lineage>
        <taxon>Bacteria</taxon>
        <taxon>Pseudomonadati</taxon>
        <taxon>Pseudomonadota</taxon>
        <taxon>Gammaproteobacteria</taxon>
        <taxon>Pseudomonadales</taxon>
        <taxon>Marinobacteraceae</taxon>
        <taxon>Marinobacter</taxon>
    </lineage>
</organism>
<dbReference type="Proteomes" id="UP000313645">
    <property type="component" value="Unassembled WGS sequence"/>
</dbReference>
<evidence type="ECO:0000313" key="2">
    <source>
        <dbReference type="Proteomes" id="UP000313645"/>
    </source>
</evidence>
<keyword evidence="2" id="KW-1185">Reference proteome</keyword>
<dbReference type="EMBL" id="SJDL01000103">
    <property type="protein sequence ID" value="TBW45608.1"/>
    <property type="molecule type" value="Genomic_DNA"/>
</dbReference>
<evidence type="ECO:0000313" key="1">
    <source>
        <dbReference type="EMBL" id="TBW45608.1"/>
    </source>
</evidence>
<gene>
    <name evidence="1" type="ORF">EZI54_23485</name>
</gene>
<accession>A0ABY1ZFN9</accession>
<proteinExistence type="predicted"/>
<name>A0ABY1ZFN9_9GAMM</name>
<protein>
    <submittedName>
        <fullName evidence="1">Uncharacterized protein</fullName>
    </submittedName>
</protein>